<dbReference type="OrthoDB" id="5569911at2759"/>
<dbReference type="AlphaFoldDB" id="A0A4U0X312"/>
<gene>
    <name evidence="2" type="ORF">B0A55_07366</name>
</gene>
<proteinExistence type="predicted"/>
<dbReference type="EMBL" id="NAJQ01000386">
    <property type="protein sequence ID" value="TKA70712.1"/>
    <property type="molecule type" value="Genomic_DNA"/>
</dbReference>
<evidence type="ECO:0000313" key="3">
    <source>
        <dbReference type="Proteomes" id="UP000309340"/>
    </source>
</evidence>
<accession>A0A4U0X312</accession>
<evidence type="ECO:0000313" key="2">
    <source>
        <dbReference type="EMBL" id="TKA70712.1"/>
    </source>
</evidence>
<organism evidence="2 3">
    <name type="scientific">Friedmanniomyces simplex</name>
    <dbReference type="NCBI Taxonomy" id="329884"/>
    <lineage>
        <taxon>Eukaryota</taxon>
        <taxon>Fungi</taxon>
        <taxon>Dikarya</taxon>
        <taxon>Ascomycota</taxon>
        <taxon>Pezizomycotina</taxon>
        <taxon>Dothideomycetes</taxon>
        <taxon>Dothideomycetidae</taxon>
        <taxon>Mycosphaerellales</taxon>
        <taxon>Teratosphaeriaceae</taxon>
        <taxon>Friedmanniomyces</taxon>
    </lineage>
</organism>
<dbReference type="Proteomes" id="UP000309340">
    <property type="component" value="Unassembled WGS sequence"/>
</dbReference>
<protein>
    <submittedName>
        <fullName evidence="2">Uncharacterized protein</fullName>
    </submittedName>
</protein>
<evidence type="ECO:0000256" key="1">
    <source>
        <dbReference type="SAM" id="MobiDB-lite"/>
    </source>
</evidence>
<keyword evidence="3" id="KW-1185">Reference proteome</keyword>
<feature type="compositionally biased region" description="Polar residues" evidence="1">
    <location>
        <begin position="59"/>
        <end position="75"/>
    </location>
</feature>
<dbReference type="STRING" id="329884.A0A4U0X312"/>
<comment type="caution">
    <text evidence="2">The sequence shown here is derived from an EMBL/GenBank/DDBJ whole genome shotgun (WGS) entry which is preliminary data.</text>
</comment>
<reference evidence="2 3" key="1">
    <citation type="submission" date="2017-03" db="EMBL/GenBank/DDBJ databases">
        <title>Genomes of endolithic fungi from Antarctica.</title>
        <authorList>
            <person name="Coleine C."/>
            <person name="Masonjones S."/>
            <person name="Stajich J.E."/>
        </authorList>
    </citation>
    <scope>NUCLEOTIDE SEQUENCE [LARGE SCALE GENOMIC DNA]</scope>
    <source>
        <strain evidence="2 3">CCFEE 5184</strain>
    </source>
</reference>
<feature type="region of interest" description="Disordered" evidence="1">
    <location>
        <begin position="39"/>
        <end position="84"/>
    </location>
</feature>
<name>A0A4U0X312_9PEZI</name>
<sequence>MPRVAVKVNAAPNKTRWTLAQNEQSRYDQKGLELVTNMQATGPYFDQHEPPLPRYESYDGSQYSVPGLDRTSTASWKPPRAVNG</sequence>
<feature type="non-terminal residue" evidence="2">
    <location>
        <position position="84"/>
    </location>
</feature>